<reference evidence="1" key="1">
    <citation type="journal article" date="2021" name="Proc. Natl. Acad. Sci. U.S.A.">
        <title>A Catalog of Tens of Thousands of Viruses from Human Metagenomes Reveals Hidden Associations with Chronic Diseases.</title>
        <authorList>
            <person name="Tisza M.J."/>
            <person name="Buck C.B."/>
        </authorList>
    </citation>
    <scope>NUCLEOTIDE SEQUENCE</scope>
    <source>
        <strain evidence="1">CtcuE16</strain>
    </source>
</reference>
<protein>
    <submittedName>
        <fullName evidence="1">Minor capsid protein</fullName>
    </submittedName>
</protein>
<dbReference type="Pfam" id="PF06152">
    <property type="entry name" value="Phage_min_cap2"/>
    <property type="match status" value="1"/>
</dbReference>
<dbReference type="EMBL" id="BK015753">
    <property type="protein sequence ID" value="DAE23408.1"/>
    <property type="molecule type" value="Genomic_DNA"/>
</dbReference>
<proteinExistence type="predicted"/>
<evidence type="ECO:0000313" key="1">
    <source>
        <dbReference type="EMBL" id="DAE23408.1"/>
    </source>
</evidence>
<sequence>MLTPDYLQGAPAELEELFLRLEEDIIADICRRIAKAGYLTDSAEHQVLRLRELGAGTEYIKQKISEYSALSDEAVDRLFFDAAQTSDEFYKKAYAQANVGYTPYEYNDFFQQAVTAGVNQTKGELRNFTQSMGFSYRGSNGQVRFHGAAEAYRDCLDYAYMQVMTGAVDHNTAVRNATRRLTEGGLQFVYYASGVRCHADVAARRAVLTGLSQMTGKLSEHNAAELGTDIVEVDAHAGARPDHAEWQGRWYSLSGKSKKYPSLKAVTGYGTVTGLKGANCRHDFYPVIEGISEPSYTEEELKNIDPPPFEYNGKTYTYYEATQRQRAMERSMRKTKREILAADATDDKDRFTEKSVLLRRQKEEYGRFSKAAGLSLRNERTQVGGFGHSQASRAAWVDRKAKSGLDNGGESGIIKLKESISSRFSASQDRIDSLIKSDMSNIKFTCKPVYNPHIRVNGKTKIVEDCVTGKVKRIESIEIGKQDKSSAEFLEDTIIHEELEARIAMRSLFSSKFSRLYYDCSDDERHQYINSRIERYFRIKGWWYDVN</sequence>
<dbReference type="GO" id="GO:0005198">
    <property type="term" value="F:structural molecule activity"/>
    <property type="evidence" value="ECO:0007669"/>
    <property type="project" value="InterPro"/>
</dbReference>
<name>A0A8S5QWH3_9CAUD</name>
<dbReference type="InterPro" id="IPR009319">
    <property type="entry name" value="Phage_A118_VSP1"/>
</dbReference>
<organism evidence="1">
    <name type="scientific">Siphoviridae sp. ctcuE16</name>
    <dbReference type="NCBI Taxonomy" id="2826397"/>
    <lineage>
        <taxon>Viruses</taxon>
        <taxon>Duplodnaviria</taxon>
        <taxon>Heunggongvirae</taxon>
        <taxon>Uroviricota</taxon>
        <taxon>Caudoviricetes</taxon>
    </lineage>
</organism>
<accession>A0A8S5QWH3</accession>